<evidence type="ECO:0000313" key="2">
    <source>
        <dbReference type="EMBL" id="KAK1757347.1"/>
    </source>
</evidence>
<proteinExistence type="predicted"/>
<protein>
    <submittedName>
        <fullName evidence="2">Uncharacterized protein</fullName>
    </submittedName>
</protein>
<reference evidence="2" key="1">
    <citation type="submission" date="2023-06" db="EMBL/GenBank/DDBJ databases">
        <title>Genome-scale phylogeny and comparative genomics of the fungal order Sordariales.</title>
        <authorList>
            <consortium name="Lawrence Berkeley National Laboratory"/>
            <person name="Hensen N."/>
            <person name="Bonometti L."/>
            <person name="Westerberg I."/>
            <person name="Brannstrom I.O."/>
            <person name="Guillou S."/>
            <person name="Cros-Aarteil S."/>
            <person name="Calhoun S."/>
            <person name="Haridas S."/>
            <person name="Kuo A."/>
            <person name="Mondo S."/>
            <person name="Pangilinan J."/>
            <person name="Riley R."/>
            <person name="Labutti K."/>
            <person name="Andreopoulos B."/>
            <person name="Lipzen A."/>
            <person name="Chen C."/>
            <person name="Yanf M."/>
            <person name="Daum C."/>
            <person name="Ng V."/>
            <person name="Clum A."/>
            <person name="Steindorff A."/>
            <person name="Ohm R."/>
            <person name="Martin F."/>
            <person name="Silar P."/>
            <person name="Natvig D."/>
            <person name="Lalanne C."/>
            <person name="Gautier V."/>
            <person name="Ament-Velasquez S.L."/>
            <person name="Kruys A."/>
            <person name="Hutchinson M.I."/>
            <person name="Powell A.J."/>
            <person name="Barry K."/>
            <person name="Miller A.N."/>
            <person name="Grigoriev I.V."/>
            <person name="Debuchy R."/>
            <person name="Gladieux P."/>
            <person name="Thoren M.H."/>
            <person name="Johannesson H."/>
        </authorList>
    </citation>
    <scope>NUCLEOTIDE SEQUENCE</scope>
    <source>
        <strain evidence="2">PSN4</strain>
    </source>
</reference>
<evidence type="ECO:0000313" key="3">
    <source>
        <dbReference type="Proteomes" id="UP001239445"/>
    </source>
</evidence>
<dbReference type="AlphaFoldDB" id="A0AAJ0F7X8"/>
<dbReference type="Proteomes" id="UP001239445">
    <property type="component" value="Unassembled WGS sequence"/>
</dbReference>
<name>A0AAJ0F7X8_9PEZI</name>
<comment type="caution">
    <text evidence="2">The sequence shown here is derived from an EMBL/GenBank/DDBJ whole genome shotgun (WGS) entry which is preliminary data.</text>
</comment>
<gene>
    <name evidence="2" type="ORF">QBC47DRAFT_375740</name>
</gene>
<sequence>MSDFGDSDQERQFHALEELEDEGVQTFDIELNEEGDGGLHTKNDPEAPFQRSTVTQRKGDVDVKATLRDVVHGQWGEDDPDASATLLVLLFRFDPRRQGRRISYASLSFRFFDGEGRHRKNPEVVAISFDGNLNMVPTKRTESVTKGADGTVGGGLLGAELSTTVKWEKKIDEETSDSTKLVGSIDILEAPHGPNNAATWTLTENQTTKTGIPAAMQVGILLKRTTDDDFHCAFEIKTDVDFRTSIKHFLKRQEKDDPILFRTDLKPTNKLMQYDVANLGSFDVSRVEDLSFTTMRNNVIKESG</sequence>
<accession>A0AAJ0F7X8</accession>
<keyword evidence="3" id="KW-1185">Reference proteome</keyword>
<dbReference type="EMBL" id="MU839830">
    <property type="protein sequence ID" value="KAK1757347.1"/>
    <property type="molecule type" value="Genomic_DNA"/>
</dbReference>
<organism evidence="2 3">
    <name type="scientific">Echria macrotheca</name>
    <dbReference type="NCBI Taxonomy" id="438768"/>
    <lineage>
        <taxon>Eukaryota</taxon>
        <taxon>Fungi</taxon>
        <taxon>Dikarya</taxon>
        <taxon>Ascomycota</taxon>
        <taxon>Pezizomycotina</taxon>
        <taxon>Sordariomycetes</taxon>
        <taxon>Sordariomycetidae</taxon>
        <taxon>Sordariales</taxon>
        <taxon>Schizotheciaceae</taxon>
        <taxon>Echria</taxon>
    </lineage>
</organism>
<feature type="region of interest" description="Disordered" evidence="1">
    <location>
        <begin position="30"/>
        <end position="57"/>
    </location>
</feature>
<evidence type="ECO:0000256" key="1">
    <source>
        <dbReference type="SAM" id="MobiDB-lite"/>
    </source>
</evidence>